<evidence type="ECO:0000313" key="2">
    <source>
        <dbReference type="EMBL" id="KIZ00229.1"/>
    </source>
</evidence>
<feature type="region of interest" description="Disordered" evidence="1">
    <location>
        <begin position="1"/>
        <end position="42"/>
    </location>
</feature>
<feature type="region of interest" description="Disordered" evidence="1">
    <location>
        <begin position="66"/>
        <end position="120"/>
    </location>
</feature>
<feature type="compositionally biased region" description="Pro residues" evidence="1">
    <location>
        <begin position="87"/>
        <end position="97"/>
    </location>
</feature>
<sequence>MPRGAAQTSKPTSAAPAAAPAAPQRLFTQPAPGTFVPYEPPASPPAAYAAPDLYYFDGANYRPWQQQLTLPPVPPAPAAQPATSSRGPPPPGAPGGPPLYEETSQGMFSRWAPPAGAAVGSQPNVTLYLRNETTGVFQVLFDPALAVAAHNSNSTGAPSNAAEDAADRSGGAPAAPGGNATSSNGSEATAWNPLYVRDAASSAERGQEAFKE</sequence>
<dbReference type="KEGG" id="mng:MNEG_7732"/>
<evidence type="ECO:0000256" key="1">
    <source>
        <dbReference type="SAM" id="MobiDB-lite"/>
    </source>
</evidence>
<accession>A0A0D2KYD0</accession>
<keyword evidence="3" id="KW-1185">Reference proteome</keyword>
<dbReference type="EMBL" id="KK101618">
    <property type="protein sequence ID" value="KIZ00229.1"/>
    <property type="molecule type" value="Genomic_DNA"/>
</dbReference>
<gene>
    <name evidence="2" type="ORF">MNEG_7732</name>
</gene>
<reference evidence="2 3" key="1">
    <citation type="journal article" date="2013" name="BMC Genomics">
        <title>Reconstruction of the lipid metabolism for the microalga Monoraphidium neglectum from its genome sequence reveals characteristics suitable for biofuel production.</title>
        <authorList>
            <person name="Bogen C."/>
            <person name="Al-Dilaimi A."/>
            <person name="Albersmeier A."/>
            <person name="Wichmann J."/>
            <person name="Grundmann M."/>
            <person name="Rupp O."/>
            <person name="Lauersen K.J."/>
            <person name="Blifernez-Klassen O."/>
            <person name="Kalinowski J."/>
            <person name="Goesmann A."/>
            <person name="Mussgnug J.H."/>
            <person name="Kruse O."/>
        </authorList>
    </citation>
    <scope>NUCLEOTIDE SEQUENCE [LARGE SCALE GENOMIC DNA]</scope>
    <source>
        <strain evidence="2 3">SAG 48.87</strain>
    </source>
</reference>
<feature type="compositionally biased region" description="Low complexity" evidence="1">
    <location>
        <begin position="1"/>
        <end position="24"/>
    </location>
</feature>
<evidence type="ECO:0000313" key="3">
    <source>
        <dbReference type="Proteomes" id="UP000054498"/>
    </source>
</evidence>
<dbReference type="AlphaFoldDB" id="A0A0D2KYD0"/>
<name>A0A0D2KYD0_9CHLO</name>
<dbReference type="Proteomes" id="UP000054498">
    <property type="component" value="Unassembled WGS sequence"/>
</dbReference>
<organism evidence="2 3">
    <name type="scientific">Monoraphidium neglectum</name>
    <dbReference type="NCBI Taxonomy" id="145388"/>
    <lineage>
        <taxon>Eukaryota</taxon>
        <taxon>Viridiplantae</taxon>
        <taxon>Chlorophyta</taxon>
        <taxon>core chlorophytes</taxon>
        <taxon>Chlorophyceae</taxon>
        <taxon>CS clade</taxon>
        <taxon>Sphaeropleales</taxon>
        <taxon>Selenastraceae</taxon>
        <taxon>Monoraphidium</taxon>
    </lineage>
</organism>
<feature type="region of interest" description="Disordered" evidence="1">
    <location>
        <begin position="150"/>
        <end position="189"/>
    </location>
</feature>
<feature type="compositionally biased region" description="Low complexity" evidence="1">
    <location>
        <begin position="170"/>
        <end position="180"/>
    </location>
</feature>
<proteinExistence type="predicted"/>
<protein>
    <submittedName>
        <fullName evidence="2">Uncharacterized protein</fullName>
    </submittedName>
</protein>
<dbReference type="GeneID" id="25740608"/>
<dbReference type="RefSeq" id="XP_013899248.1">
    <property type="nucleotide sequence ID" value="XM_014043794.1"/>
</dbReference>